<evidence type="ECO:0000313" key="3">
    <source>
        <dbReference type="Proteomes" id="UP000077266"/>
    </source>
</evidence>
<sequence>MTSTINPQPGEIWVAKASVRLPVLQAAEQLESVAPMSTTMRSDLTRLTAGLDTPDARPCIVTKVNTTNRTAVIICTTTLQEVSDLELVNGHIRHFIEPFGETAGAIIKPTTTWPKSLRVPTYILTRPLRVKFSQLSDKYLYGGLTFRVDKPTLQRLRELTVEKIRDYEALSREELQANHGEWDIDKQRRREAHRLKSLAVSAPPERSPVQGKNKQFVSGDADVSRENLGTISGQPRLPGIDEQGNSVVPVVPLDLSQKDETTKAHWPALGEAGSSKSGVAVLRPSKPTATTARAIGIVQEDTEIVATGTPTSVHPATTMAQQLAGLVSWGSAFDRFYAMVALAGGTAPDPAKGKNAEVATQMNNAGKRKKRNPSVQLVGFGRMTTLG</sequence>
<feature type="region of interest" description="Disordered" evidence="1">
    <location>
        <begin position="197"/>
        <end position="221"/>
    </location>
</feature>
<organism evidence="2 3">
    <name type="scientific">Exidia glandulosa HHB12029</name>
    <dbReference type="NCBI Taxonomy" id="1314781"/>
    <lineage>
        <taxon>Eukaryota</taxon>
        <taxon>Fungi</taxon>
        <taxon>Dikarya</taxon>
        <taxon>Basidiomycota</taxon>
        <taxon>Agaricomycotina</taxon>
        <taxon>Agaricomycetes</taxon>
        <taxon>Auriculariales</taxon>
        <taxon>Exidiaceae</taxon>
        <taxon>Exidia</taxon>
    </lineage>
</organism>
<dbReference type="Proteomes" id="UP000077266">
    <property type="component" value="Unassembled WGS sequence"/>
</dbReference>
<proteinExistence type="predicted"/>
<keyword evidence="3" id="KW-1185">Reference proteome</keyword>
<dbReference type="InParanoid" id="A0A165JJ14"/>
<reference evidence="2 3" key="1">
    <citation type="journal article" date="2016" name="Mol. Biol. Evol.">
        <title>Comparative Genomics of Early-Diverging Mushroom-Forming Fungi Provides Insights into the Origins of Lignocellulose Decay Capabilities.</title>
        <authorList>
            <person name="Nagy L.G."/>
            <person name="Riley R."/>
            <person name="Tritt A."/>
            <person name="Adam C."/>
            <person name="Daum C."/>
            <person name="Floudas D."/>
            <person name="Sun H."/>
            <person name="Yadav J.S."/>
            <person name="Pangilinan J."/>
            <person name="Larsson K.H."/>
            <person name="Matsuura K."/>
            <person name="Barry K."/>
            <person name="Labutti K."/>
            <person name="Kuo R."/>
            <person name="Ohm R.A."/>
            <person name="Bhattacharya S.S."/>
            <person name="Shirouzu T."/>
            <person name="Yoshinaga Y."/>
            <person name="Martin F.M."/>
            <person name="Grigoriev I.V."/>
            <person name="Hibbett D.S."/>
        </authorList>
    </citation>
    <scope>NUCLEOTIDE SEQUENCE [LARGE SCALE GENOMIC DNA]</scope>
    <source>
        <strain evidence="2 3">HHB12029</strain>
    </source>
</reference>
<dbReference type="AlphaFoldDB" id="A0A165JJ14"/>
<evidence type="ECO:0000256" key="1">
    <source>
        <dbReference type="SAM" id="MobiDB-lite"/>
    </source>
</evidence>
<gene>
    <name evidence="2" type="ORF">EXIGLDRAFT_834627</name>
</gene>
<name>A0A165JJ14_EXIGL</name>
<accession>A0A165JJ14</accession>
<evidence type="ECO:0000313" key="2">
    <source>
        <dbReference type="EMBL" id="KZV94915.1"/>
    </source>
</evidence>
<protein>
    <submittedName>
        <fullName evidence="2">Uncharacterized protein</fullName>
    </submittedName>
</protein>
<dbReference type="EMBL" id="KV425965">
    <property type="protein sequence ID" value="KZV94915.1"/>
    <property type="molecule type" value="Genomic_DNA"/>
</dbReference>